<dbReference type="OrthoDB" id="3683589at2"/>
<keyword evidence="1" id="KW-0472">Membrane</keyword>
<evidence type="ECO:0000313" key="2">
    <source>
        <dbReference type="EMBL" id="TDD66598.1"/>
    </source>
</evidence>
<keyword evidence="1" id="KW-1133">Transmembrane helix</keyword>
<dbReference type="EMBL" id="SMLB01000037">
    <property type="protein sequence ID" value="TDD66598.1"/>
    <property type="molecule type" value="Genomic_DNA"/>
</dbReference>
<accession>A0A4R5A3T5</accession>
<feature type="transmembrane region" description="Helical" evidence="1">
    <location>
        <begin position="102"/>
        <end position="121"/>
    </location>
</feature>
<feature type="transmembrane region" description="Helical" evidence="1">
    <location>
        <begin position="75"/>
        <end position="96"/>
    </location>
</feature>
<reference evidence="2 3" key="1">
    <citation type="submission" date="2019-02" db="EMBL/GenBank/DDBJ databases">
        <title>Draft genome sequences of novel Actinobacteria.</title>
        <authorList>
            <person name="Sahin N."/>
            <person name="Ay H."/>
            <person name="Saygin H."/>
        </authorList>
    </citation>
    <scope>NUCLEOTIDE SEQUENCE [LARGE SCALE GENOMIC DNA]</scope>
    <source>
        <strain evidence="2 3">8K307</strain>
    </source>
</reference>
<keyword evidence="1" id="KW-0812">Transmembrane</keyword>
<comment type="caution">
    <text evidence="2">The sequence shown here is derived from an EMBL/GenBank/DDBJ whole genome shotgun (WGS) entry which is preliminary data.</text>
</comment>
<evidence type="ECO:0000256" key="1">
    <source>
        <dbReference type="SAM" id="Phobius"/>
    </source>
</evidence>
<proteinExistence type="predicted"/>
<organism evidence="2 3">
    <name type="scientific">Jiangella aurantiaca</name>
    <dbReference type="NCBI Taxonomy" id="2530373"/>
    <lineage>
        <taxon>Bacteria</taxon>
        <taxon>Bacillati</taxon>
        <taxon>Actinomycetota</taxon>
        <taxon>Actinomycetes</taxon>
        <taxon>Jiangellales</taxon>
        <taxon>Jiangellaceae</taxon>
        <taxon>Jiangella</taxon>
    </lineage>
</organism>
<keyword evidence="3" id="KW-1185">Reference proteome</keyword>
<dbReference type="AlphaFoldDB" id="A0A4R5A3T5"/>
<feature type="transmembrane region" description="Helical" evidence="1">
    <location>
        <begin position="152"/>
        <end position="185"/>
    </location>
</feature>
<protein>
    <recommendedName>
        <fullName evidence="4">DUF624 domain-containing protein</fullName>
    </recommendedName>
</protein>
<feature type="transmembrane region" description="Helical" evidence="1">
    <location>
        <begin position="21"/>
        <end position="46"/>
    </location>
</feature>
<dbReference type="Proteomes" id="UP000295217">
    <property type="component" value="Unassembled WGS sequence"/>
</dbReference>
<gene>
    <name evidence="2" type="ORF">E1262_21535</name>
</gene>
<sequence>MSTPRPAALTGGRLGLFADCLLAGILATVAMAGVLTAYPGFVAACATIRRRVEQDRSVGPVTFWRTFREVARSGPLGFVVPPAVAGVLGLDAVAVAAGVPGAAALLVVLVACTAAAAVLGLRAAAGWRPGRAWPAVGAEAARRAAGGIGGDLLLLLAAGCAAGIAAAVPVTALLVLGPLAVAAVAVEAHGR</sequence>
<evidence type="ECO:0008006" key="4">
    <source>
        <dbReference type="Google" id="ProtNLM"/>
    </source>
</evidence>
<dbReference type="RefSeq" id="WP_132105402.1">
    <property type="nucleotide sequence ID" value="NZ_SMLB01000037.1"/>
</dbReference>
<name>A0A4R5A3T5_9ACTN</name>
<evidence type="ECO:0000313" key="3">
    <source>
        <dbReference type="Proteomes" id="UP000295217"/>
    </source>
</evidence>